<dbReference type="KEGG" id="mbrn:90967800"/>
<evidence type="ECO:0000313" key="2">
    <source>
        <dbReference type="EMBL" id="QLI69923.1"/>
    </source>
</evidence>
<feature type="chain" id="PRO_5028843385" description="Nucleoside phosphorylase domain-containing protein" evidence="1">
    <location>
        <begin position="25"/>
        <end position="188"/>
    </location>
</feature>
<dbReference type="InterPro" id="IPR053137">
    <property type="entry name" value="NLR-like"/>
</dbReference>
<dbReference type="GO" id="GO:0003824">
    <property type="term" value="F:catalytic activity"/>
    <property type="evidence" value="ECO:0007669"/>
    <property type="project" value="InterPro"/>
</dbReference>
<sequence length="188" mass="21278">MFYKRKRSSGALSALFFWTWGAAGTKSMQGKGRSIFCRRFYGLSAVAALQTEYRERSYEFGKTIKAIVRERCPRDKFRKLDLSTDRLSTSEVIRPPNNEGCCEKVCGTWLEKLMEQKQRSSRRDNPAIHCGVGASGSSLRKDAMLRDKLALGDGMLCFEMEAAGLMNRFPGLVIRGIRDCADTHENKE</sequence>
<keyword evidence="1" id="KW-0732">Signal</keyword>
<dbReference type="EMBL" id="CP058934">
    <property type="protein sequence ID" value="QLI69923.1"/>
    <property type="molecule type" value="Genomic_DNA"/>
</dbReference>
<dbReference type="Gene3D" id="3.40.50.1580">
    <property type="entry name" value="Nucleoside phosphorylase domain"/>
    <property type="match status" value="1"/>
</dbReference>
<gene>
    <name evidence="2" type="ORF">G6M90_00g056460</name>
</gene>
<evidence type="ECO:0000256" key="1">
    <source>
        <dbReference type="SAM" id="SignalP"/>
    </source>
</evidence>
<evidence type="ECO:0008006" key="4">
    <source>
        <dbReference type="Google" id="ProtNLM"/>
    </source>
</evidence>
<dbReference type="RefSeq" id="XP_065986901.1">
    <property type="nucleotide sequence ID" value="XM_066130619.1"/>
</dbReference>
<dbReference type="Proteomes" id="UP000510686">
    <property type="component" value="Chromosome 3"/>
</dbReference>
<protein>
    <recommendedName>
        <fullName evidence="4">Nucleoside phosphorylase domain-containing protein</fullName>
    </recommendedName>
</protein>
<dbReference type="PANTHER" id="PTHR46082">
    <property type="entry name" value="ATP/GTP-BINDING PROTEIN-RELATED"/>
    <property type="match status" value="1"/>
</dbReference>
<evidence type="ECO:0000313" key="3">
    <source>
        <dbReference type="Proteomes" id="UP000510686"/>
    </source>
</evidence>
<proteinExistence type="predicted"/>
<dbReference type="GeneID" id="90967800"/>
<dbReference type="PANTHER" id="PTHR46082:SF11">
    <property type="entry name" value="AAA+ ATPASE DOMAIN-CONTAINING PROTEIN-RELATED"/>
    <property type="match status" value="1"/>
</dbReference>
<dbReference type="AlphaFoldDB" id="A0A7D5Z321"/>
<dbReference type="GO" id="GO:0009116">
    <property type="term" value="P:nucleoside metabolic process"/>
    <property type="evidence" value="ECO:0007669"/>
    <property type="project" value="InterPro"/>
</dbReference>
<reference evidence="2 3" key="1">
    <citation type="submission" date="2020-07" db="EMBL/GenBank/DDBJ databases">
        <title>Telomere length de novo assembly of all 7 chromosomes of the fungus, Metarhizium brunneum, using a novel assembly pipeline.</title>
        <authorList>
            <person name="Saud z."/>
            <person name="Kortsinoglou A."/>
            <person name="Kouvelis V.N."/>
            <person name="Butt T.M."/>
        </authorList>
    </citation>
    <scope>NUCLEOTIDE SEQUENCE [LARGE SCALE GENOMIC DNA]</scope>
    <source>
        <strain evidence="2 3">4556</strain>
    </source>
</reference>
<dbReference type="InterPro" id="IPR035994">
    <property type="entry name" value="Nucleoside_phosphorylase_sf"/>
</dbReference>
<name>A0A7D5Z321_9HYPO</name>
<feature type="signal peptide" evidence="1">
    <location>
        <begin position="1"/>
        <end position="24"/>
    </location>
</feature>
<accession>A0A7D5Z321</accession>
<dbReference type="SUPFAM" id="SSF53167">
    <property type="entry name" value="Purine and uridine phosphorylases"/>
    <property type="match status" value="1"/>
</dbReference>
<keyword evidence="3" id="KW-1185">Reference proteome</keyword>
<dbReference type="OrthoDB" id="20872at2759"/>
<organism evidence="2 3">
    <name type="scientific">Metarhizium brunneum</name>
    <dbReference type="NCBI Taxonomy" id="500148"/>
    <lineage>
        <taxon>Eukaryota</taxon>
        <taxon>Fungi</taxon>
        <taxon>Dikarya</taxon>
        <taxon>Ascomycota</taxon>
        <taxon>Pezizomycotina</taxon>
        <taxon>Sordariomycetes</taxon>
        <taxon>Hypocreomycetidae</taxon>
        <taxon>Hypocreales</taxon>
        <taxon>Clavicipitaceae</taxon>
        <taxon>Metarhizium</taxon>
    </lineage>
</organism>